<accession>A0ABQ0AQA4</accession>
<dbReference type="PANTHER" id="PTHR38340">
    <property type="entry name" value="S-LAYER PROTEIN"/>
    <property type="match status" value="1"/>
</dbReference>
<dbReference type="EMBL" id="BAABWU010000017">
    <property type="protein sequence ID" value="GAA6198025.1"/>
    <property type="molecule type" value="Genomic_DNA"/>
</dbReference>
<dbReference type="InterPro" id="IPR015943">
    <property type="entry name" value="WD40/YVTN_repeat-like_dom_sf"/>
</dbReference>
<evidence type="ECO:0000313" key="5">
    <source>
        <dbReference type="Proteomes" id="UP001441944"/>
    </source>
</evidence>
<protein>
    <recommendedName>
        <fullName evidence="6">Ca2+-binding protein, RTX toxin-related</fullName>
    </recommendedName>
</protein>
<keyword evidence="5" id="KW-1185">Reference proteome</keyword>
<evidence type="ECO:0000256" key="1">
    <source>
        <dbReference type="ARBA" id="ARBA00004613"/>
    </source>
</evidence>
<evidence type="ECO:0008006" key="6">
    <source>
        <dbReference type="Google" id="ProtNLM"/>
    </source>
</evidence>
<dbReference type="Pfam" id="PF00353">
    <property type="entry name" value="HemolysinCabind"/>
    <property type="match status" value="6"/>
</dbReference>
<dbReference type="InterPro" id="IPR001343">
    <property type="entry name" value="Hemolysn_Ca-bd"/>
</dbReference>
<feature type="region of interest" description="Disordered" evidence="3">
    <location>
        <begin position="541"/>
        <end position="564"/>
    </location>
</feature>
<dbReference type="Gene3D" id="2.150.10.10">
    <property type="entry name" value="Serralysin-like metalloprotease, C-terminal"/>
    <property type="match status" value="3"/>
</dbReference>
<feature type="compositionally biased region" description="Basic and acidic residues" evidence="3">
    <location>
        <begin position="600"/>
        <end position="613"/>
    </location>
</feature>
<keyword evidence="2" id="KW-0964">Secreted</keyword>
<dbReference type="SUPFAM" id="SSF75011">
    <property type="entry name" value="3-carboxy-cis,cis-mucoante lactonizing enzyme"/>
    <property type="match status" value="2"/>
</dbReference>
<dbReference type="InterPro" id="IPR011049">
    <property type="entry name" value="Serralysin-like_metalloprot_C"/>
</dbReference>
<sequence>MEFKFQQRFQTGSDRFDADLRDLAVVQTASGSWLYASNGMNGGLSLYRLDGSAAAPQLVQRYWHENASLGTGGITCGEIGGEMRLLSQLSSSGALLSYEIGSNGNLARQQQQGLESGSTGGLEALVTVPVEAGQNGGHSLVYGINAAGELKGWQLDASGQSLGAVASSGASAAYHLPGHSALEISAAGDLLFALDAMGQGVRSYRITTQTGALQAADSFGIAEGLPVSAPSALHSFQAYGASWLLLAASGTGSLSLLRVAADGSLDLRDQLNDTLATRFGGAAVLEVVQVGDHVLVLAAGADDGISLLRLLPSGQLLHVTSLAHAQGLGLENVTALETAVLGDQLEIYVTSDTAGGISRFSLDLSTLGVVRSLDQGTLWGSAGDDLLQGGTGQQGAATGAVTLNGGAGDDILVASGAGSRLSGGAGADCFVVGPTVGVVTVTDFRPGTDQLDLSLFSGLYSPAQLQVDSLSGGMRLTFGDSQIVILRAGGGGLSLTDLWPDGRFATPDRLTQGDWIEDGITYGGGGDDRLQGQAGTDRIQGLGGDDSIQGQGGGDQIWGGDGADRLKGQKGADHIWGEAGADRLWGGGKADHLQGGTGDDTLRGGAGRDRLEGEAGADLLKGQKGADRMTGGTGADTVFGGVGKDRIWGGEGNDRLIGDSGRDRLYGGAGEDLLLAGRGRDDLSGGGGADVFVFGQNHGQDRILDFTLGEDLIDLSGVSGRGFDYDDLQIRRSGTSTVIETGAGEITLEGLRPGEITADDFLF</sequence>
<dbReference type="SUPFAM" id="SSF51120">
    <property type="entry name" value="beta-Roll"/>
    <property type="match status" value="3"/>
</dbReference>
<reference evidence="4 5" key="1">
    <citation type="submission" date="2024-04" db="EMBL/GenBank/DDBJ databases">
        <title>Draft genome sequence of Pseudophaeobacter arcticus NBRC 116598.</title>
        <authorList>
            <person name="Miyakawa T."/>
            <person name="Kusuya Y."/>
            <person name="Miura T."/>
        </authorList>
    </citation>
    <scope>NUCLEOTIDE SEQUENCE [LARGE SCALE GENOMIC DNA]</scope>
    <source>
        <strain evidence="4 5">SU-CL00105</strain>
    </source>
</reference>
<comment type="caution">
    <text evidence="4">The sequence shown here is derived from an EMBL/GenBank/DDBJ whole genome shotgun (WGS) entry which is preliminary data.</text>
</comment>
<gene>
    <name evidence="4" type="ORF">NBRC116598_34700</name>
</gene>
<organism evidence="4 5">
    <name type="scientific">Pseudophaeobacter arcticus</name>
    <dbReference type="NCBI Taxonomy" id="385492"/>
    <lineage>
        <taxon>Bacteria</taxon>
        <taxon>Pseudomonadati</taxon>
        <taxon>Pseudomonadota</taxon>
        <taxon>Alphaproteobacteria</taxon>
        <taxon>Rhodobacterales</taxon>
        <taxon>Paracoccaceae</taxon>
        <taxon>Pseudophaeobacter</taxon>
    </lineage>
</organism>
<dbReference type="RefSeq" id="WP_353401854.1">
    <property type="nucleotide sequence ID" value="NZ_BAABWU010000017.1"/>
</dbReference>
<evidence type="ECO:0000313" key="4">
    <source>
        <dbReference type="EMBL" id="GAA6198025.1"/>
    </source>
</evidence>
<dbReference type="PRINTS" id="PR00313">
    <property type="entry name" value="CABNDNGRPT"/>
</dbReference>
<dbReference type="PANTHER" id="PTHR38340:SF1">
    <property type="entry name" value="S-LAYER PROTEIN"/>
    <property type="match status" value="1"/>
</dbReference>
<dbReference type="Proteomes" id="UP001441944">
    <property type="component" value="Unassembled WGS sequence"/>
</dbReference>
<dbReference type="InterPro" id="IPR018511">
    <property type="entry name" value="Hemolysin-typ_Ca-bd_CS"/>
</dbReference>
<dbReference type="InterPro" id="IPR050557">
    <property type="entry name" value="RTX_toxin/Mannuronan_C5-epim"/>
</dbReference>
<evidence type="ECO:0000256" key="3">
    <source>
        <dbReference type="SAM" id="MobiDB-lite"/>
    </source>
</evidence>
<dbReference type="PROSITE" id="PS00330">
    <property type="entry name" value="HEMOLYSIN_CALCIUM"/>
    <property type="match status" value="2"/>
</dbReference>
<comment type="subcellular location">
    <subcellularLocation>
        <location evidence="1">Secreted</location>
    </subcellularLocation>
</comment>
<feature type="compositionally biased region" description="Gly residues" evidence="3">
    <location>
        <begin position="550"/>
        <end position="561"/>
    </location>
</feature>
<name>A0ABQ0AQA4_9RHOB</name>
<feature type="region of interest" description="Disordered" evidence="3">
    <location>
        <begin position="586"/>
        <end position="637"/>
    </location>
</feature>
<dbReference type="Gene3D" id="2.130.10.10">
    <property type="entry name" value="YVTN repeat-like/Quinoprotein amine dehydrogenase"/>
    <property type="match status" value="1"/>
</dbReference>
<evidence type="ECO:0000256" key="2">
    <source>
        <dbReference type="ARBA" id="ARBA00022525"/>
    </source>
</evidence>
<proteinExistence type="predicted"/>